<dbReference type="Proteomes" id="UP001500171">
    <property type="component" value="Unassembled WGS sequence"/>
</dbReference>
<dbReference type="PANTHER" id="PTHR13754:SF18">
    <property type="entry name" value="7,8-DIHYDROPTERIN-6-METHYL-4-(BETA-D-RIBOFURANOSYL)-AMINOBENZENE-5'-PHOSPHATE SYNTHASE"/>
    <property type="match status" value="1"/>
</dbReference>
<dbReference type="InterPro" id="IPR036866">
    <property type="entry name" value="RibonucZ/Hydroxyglut_hydro"/>
</dbReference>
<dbReference type="InterPro" id="IPR001279">
    <property type="entry name" value="Metallo-B-lactamas"/>
</dbReference>
<evidence type="ECO:0000259" key="1">
    <source>
        <dbReference type="Pfam" id="PF00753"/>
    </source>
</evidence>
<evidence type="ECO:0000313" key="2">
    <source>
        <dbReference type="EMBL" id="GAA5110663.1"/>
    </source>
</evidence>
<reference evidence="3" key="1">
    <citation type="journal article" date="2019" name="Int. J. Syst. Evol. Microbiol.">
        <title>The Global Catalogue of Microorganisms (GCM) 10K type strain sequencing project: providing services to taxonomists for standard genome sequencing and annotation.</title>
        <authorList>
            <consortium name="The Broad Institute Genomics Platform"/>
            <consortium name="The Broad Institute Genome Sequencing Center for Infectious Disease"/>
            <person name="Wu L."/>
            <person name="Ma J."/>
        </authorList>
    </citation>
    <scope>NUCLEOTIDE SEQUENCE [LARGE SCALE GENOMIC DNA]</scope>
    <source>
        <strain evidence="3">JCM 18050</strain>
    </source>
</reference>
<dbReference type="EMBL" id="BAABHY010000001">
    <property type="protein sequence ID" value="GAA5110663.1"/>
    <property type="molecule type" value="Genomic_DNA"/>
</dbReference>
<evidence type="ECO:0000313" key="3">
    <source>
        <dbReference type="Proteomes" id="UP001500171"/>
    </source>
</evidence>
<dbReference type="CDD" id="cd07713">
    <property type="entry name" value="DHPS-like_MBL-fold"/>
    <property type="match status" value="1"/>
</dbReference>
<proteinExistence type="predicted"/>
<dbReference type="Gene3D" id="3.60.15.10">
    <property type="entry name" value="Ribonuclease Z/Hydroxyacylglutathione hydrolase-like"/>
    <property type="match status" value="1"/>
</dbReference>
<keyword evidence="3" id="KW-1185">Reference proteome</keyword>
<dbReference type="RefSeq" id="WP_345490560.1">
    <property type="nucleotide sequence ID" value="NZ_BAABHY010000001.1"/>
</dbReference>
<comment type="caution">
    <text evidence="2">The sequence shown here is derived from an EMBL/GenBank/DDBJ whole genome shotgun (WGS) entry which is preliminary data.</text>
</comment>
<dbReference type="InterPro" id="IPR052926">
    <property type="entry name" value="Metallo-beta-lactamase_dom"/>
</dbReference>
<accession>A0ABP9N8U9</accession>
<name>A0ABP9N8U9_9GAMM</name>
<organism evidence="2 3">
    <name type="scientific">Orbus sasakiae</name>
    <dbReference type="NCBI Taxonomy" id="1078475"/>
    <lineage>
        <taxon>Bacteria</taxon>
        <taxon>Pseudomonadati</taxon>
        <taxon>Pseudomonadota</taxon>
        <taxon>Gammaproteobacteria</taxon>
        <taxon>Orbales</taxon>
        <taxon>Orbaceae</taxon>
        <taxon>Orbus</taxon>
    </lineage>
</organism>
<dbReference type="SUPFAM" id="SSF56281">
    <property type="entry name" value="Metallo-hydrolase/oxidoreductase"/>
    <property type="match status" value="1"/>
</dbReference>
<dbReference type="PANTHER" id="PTHR13754">
    <property type="entry name" value="METALLO-BETA-LACTAMASE SUPERFAMILY PROTEIN"/>
    <property type="match status" value="1"/>
</dbReference>
<gene>
    <name evidence="2" type="ORF">GCM10023211_15320</name>
</gene>
<sequence>MKLVVLVDNNTLIDHYYLGEPGVCYYIEDEGQRLLLDVGYSDIFIKNAKLMGIDLTTVSTIAISHGHNDHTRGLQFLAKEMDLKMVNLVAHPDAFKTKIFENESIGSPFDESQLQTMCSLQLSKTPIKISPNITFLGEIPSSNDFEHRQHFGCIVDPCHHEMDVDYVLDDSALVYQSRTGLFIITGCSHSGICNIVEYAKQVCNETKVVGIIGGFHLFERSKQLSHTVEYFVKNEIRQLYPCHCVSFIAKSEINQAIPVHEVGVSLTLEID</sequence>
<feature type="domain" description="Metallo-beta-lactamase" evidence="1">
    <location>
        <begin position="20"/>
        <end position="80"/>
    </location>
</feature>
<dbReference type="Pfam" id="PF00753">
    <property type="entry name" value="Lactamase_B"/>
    <property type="match status" value="1"/>
</dbReference>
<dbReference type="InterPro" id="IPR041712">
    <property type="entry name" value="DHPS-like_MBL-fold"/>
</dbReference>
<protein>
    <submittedName>
        <fullName evidence="2">MBL fold metallo-hydrolase</fullName>
    </submittedName>
</protein>